<evidence type="ECO:0000313" key="3">
    <source>
        <dbReference type="Proteomes" id="UP000006860"/>
    </source>
</evidence>
<dbReference type="KEGG" id="pbs:Plabr_1684"/>
<organism evidence="2 3">
    <name type="scientific">Rubinisphaera brasiliensis (strain ATCC 49424 / DSM 5305 / JCM 21570 / IAM 15109 / NBRC 103401 / IFAM 1448)</name>
    <name type="common">Planctomyces brasiliensis</name>
    <dbReference type="NCBI Taxonomy" id="756272"/>
    <lineage>
        <taxon>Bacteria</taxon>
        <taxon>Pseudomonadati</taxon>
        <taxon>Planctomycetota</taxon>
        <taxon>Planctomycetia</taxon>
        <taxon>Planctomycetales</taxon>
        <taxon>Planctomycetaceae</taxon>
        <taxon>Rubinisphaera</taxon>
    </lineage>
</organism>
<dbReference type="AlphaFoldDB" id="F0ST84"/>
<dbReference type="HOGENOM" id="CLU_071567_1_0_0"/>
<dbReference type="InterPro" id="IPR007296">
    <property type="entry name" value="DUF403"/>
</dbReference>
<dbReference type="eggNOG" id="COG2307">
    <property type="taxonomic scope" value="Bacteria"/>
</dbReference>
<dbReference type="STRING" id="756272.Plabr_1684"/>
<dbReference type="Proteomes" id="UP000006860">
    <property type="component" value="Chromosome"/>
</dbReference>
<keyword evidence="3" id="KW-1185">Reference proteome</keyword>
<name>F0ST84_RUBBR</name>
<dbReference type="RefSeq" id="WP_013628022.1">
    <property type="nucleotide sequence ID" value="NC_015174.1"/>
</dbReference>
<reference evidence="3" key="1">
    <citation type="submission" date="2011-02" db="EMBL/GenBank/DDBJ databases">
        <title>The complete genome of Planctomyces brasiliensis DSM 5305.</title>
        <authorList>
            <person name="Lucas S."/>
            <person name="Copeland A."/>
            <person name="Lapidus A."/>
            <person name="Bruce D."/>
            <person name="Goodwin L."/>
            <person name="Pitluck S."/>
            <person name="Kyrpides N."/>
            <person name="Mavromatis K."/>
            <person name="Pagani I."/>
            <person name="Ivanova N."/>
            <person name="Ovchinnikova G."/>
            <person name="Lu M."/>
            <person name="Detter J.C."/>
            <person name="Han C."/>
            <person name="Land M."/>
            <person name="Hauser L."/>
            <person name="Markowitz V."/>
            <person name="Cheng J.-F."/>
            <person name="Hugenholtz P."/>
            <person name="Woyke T."/>
            <person name="Wu D."/>
            <person name="Tindall B."/>
            <person name="Pomrenke H.G."/>
            <person name="Brambilla E."/>
            <person name="Klenk H.-P."/>
            <person name="Eisen J.A."/>
        </authorList>
    </citation>
    <scope>NUCLEOTIDE SEQUENCE [LARGE SCALE GENOMIC DNA]</scope>
    <source>
        <strain evidence="3">ATCC 49424 / DSM 5305 / JCM 21570 / NBRC 103401 / IFAM 1448</strain>
    </source>
</reference>
<dbReference type="PANTHER" id="PTHR34595">
    <property type="entry name" value="BLR5612 PROTEIN"/>
    <property type="match status" value="1"/>
</dbReference>
<protein>
    <recommendedName>
        <fullName evidence="1">DUF403 domain-containing protein</fullName>
    </recommendedName>
</protein>
<dbReference type="InterPro" id="IPR051680">
    <property type="entry name" value="ATP-dep_Glu-Cys_Ligase-2"/>
</dbReference>
<evidence type="ECO:0000313" key="2">
    <source>
        <dbReference type="EMBL" id="ADY59295.1"/>
    </source>
</evidence>
<dbReference type="EMBL" id="CP002546">
    <property type="protein sequence ID" value="ADY59295.1"/>
    <property type="molecule type" value="Genomic_DNA"/>
</dbReference>
<evidence type="ECO:0000259" key="1">
    <source>
        <dbReference type="Pfam" id="PF04168"/>
    </source>
</evidence>
<sequence>MLSRVADAVFWMSRYIERAENVARFIDVNQNLNLGFYQGYELQWEPLVQATGDTERFHELYGESTSRNVVQFLLFDKRNPNSILSCLCLARENARRVRDSLSLAIWEAINKFYLRFLSYRTDSTIVDNPCELLDFVREQSQLVVGATETTLSHSDAWNVSRLGRMIERADKTSRILDVKYFILLPSLEDVGGQLDVVQWTALLNSTSGLQMYRRKYGRIDPQSIVEFLVLDRDFPRSMHFCLNRADEALRSISGSPATLFTNPAELHLGRMKSRMDYLTLQDVFESGLHQFVDDFQTQLNQLGEEISSVFEGQSNGVQRQFQYMSV</sequence>
<dbReference type="OrthoDB" id="9803532at2"/>
<gene>
    <name evidence="2" type="ordered locus">Plabr_1684</name>
</gene>
<feature type="domain" description="DUF403" evidence="1">
    <location>
        <begin position="1"/>
        <end position="309"/>
    </location>
</feature>
<proteinExistence type="predicted"/>
<dbReference type="Pfam" id="PF04168">
    <property type="entry name" value="Alpha-E"/>
    <property type="match status" value="1"/>
</dbReference>
<dbReference type="PANTHER" id="PTHR34595:SF7">
    <property type="entry name" value="SLL1039 PROTEIN"/>
    <property type="match status" value="1"/>
</dbReference>
<accession>F0ST84</accession>